<proteinExistence type="predicted"/>
<evidence type="ECO:0000313" key="2">
    <source>
        <dbReference type="EMBL" id="GBO04387.1"/>
    </source>
</evidence>
<evidence type="ECO:0000256" key="1">
    <source>
        <dbReference type="SAM" id="MobiDB-lite"/>
    </source>
</evidence>
<sequence>MVWATPVAEPPPSERSENTHLLCRSISSTG</sequence>
<accession>A0A4Y2TYF5</accession>
<name>A0A4Y2TYF5_ARAVE</name>
<feature type="region of interest" description="Disordered" evidence="1">
    <location>
        <begin position="1"/>
        <end position="30"/>
    </location>
</feature>
<feature type="non-terminal residue" evidence="2">
    <location>
        <position position="30"/>
    </location>
</feature>
<reference evidence="2 3" key="1">
    <citation type="journal article" date="2019" name="Sci. Rep.">
        <title>Orb-weaving spider Araneus ventricosus genome elucidates the spidroin gene catalogue.</title>
        <authorList>
            <person name="Kono N."/>
            <person name="Nakamura H."/>
            <person name="Ohtoshi R."/>
            <person name="Moran D.A.P."/>
            <person name="Shinohara A."/>
            <person name="Yoshida Y."/>
            <person name="Fujiwara M."/>
            <person name="Mori M."/>
            <person name="Tomita M."/>
            <person name="Arakawa K."/>
        </authorList>
    </citation>
    <scope>NUCLEOTIDE SEQUENCE [LARGE SCALE GENOMIC DNA]</scope>
</reference>
<dbReference type="Proteomes" id="UP000499080">
    <property type="component" value="Unassembled WGS sequence"/>
</dbReference>
<dbReference type="AlphaFoldDB" id="A0A4Y2TYF5"/>
<protein>
    <submittedName>
        <fullName evidence="2">Uncharacterized protein</fullName>
    </submittedName>
</protein>
<gene>
    <name evidence="2" type="ORF">AVEN_29974_1</name>
</gene>
<keyword evidence="3" id="KW-1185">Reference proteome</keyword>
<comment type="caution">
    <text evidence="2">The sequence shown here is derived from an EMBL/GenBank/DDBJ whole genome shotgun (WGS) entry which is preliminary data.</text>
</comment>
<evidence type="ECO:0000313" key="3">
    <source>
        <dbReference type="Proteomes" id="UP000499080"/>
    </source>
</evidence>
<dbReference type="EMBL" id="BGPR01031364">
    <property type="protein sequence ID" value="GBO04387.1"/>
    <property type="molecule type" value="Genomic_DNA"/>
</dbReference>
<organism evidence="2 3">
    <name type="scientific">Araneus ventricosus</name>
    <name type="common">Orbweaver spider</name>
    <name type="synonym">Epeira ventricosa</name>
    <dbReference type="NCBI Taxonomy" id="182803"/>
    <lineage>
        <taxon>Eukaryota</taxon>
        <taxon>Metazoa</taxon>
        <taxon>Ecdysozoa</taxon>
        <taxon>Arthropoda</taxon>
        <taxon>Chelicerata</taxon>
        <taxon>Arachnida</taxon>
        <taxon>Araneae</taxon>
        <taxon>Araneomorphae</taxon>
        <taxon>Entelegynae</taxon>
        <taxon>Araneoidea</taxon>
        <taxon>Araneidae</taxon>
        <taxon>Araneus</taxon>
    </lineage>
</organism>